<reference evidence="1 2" key="1">
    <citation type="submission" date="2020-04" db="EMBL/GenBank/DDBJ databases">
        <authorList>
            <person name="Yoon J."/>
        </authorList>
    </citation>
    <scope>NUCLEOTIDE SEQUENCE [LARGE SCALE GENOMIC DNA]</scope>
    <source>
        <strain evidence="1 2">DJ-13</strain>
    </source>
</reference>
<sequence length="101" mass="11428">MALTETAVRTTQKIQLVDGTFSPSETSDVILALLQEKINFHKLQRLSWCEGSADADTNYPDGRIAELENEKEVIKDFVAQVRHEGKRLRINGVLEITLEDE</sequence>
<accession>A0ABX1GNT5</accession>
<name>A0ABX1GNT5_9FLAO</name>
<protein>
    <recommendedName>
        <fullName evidence="3">Acylphosphatase-like domain-containing protein</fullName>
    </recommendedName>
</protein>
<keyword evidence="2" id="KW-1185">Reference proteome</keyword>
<evidence type="ECO:0000313" key="2">
    <source>
        <dbReference type="Proteomes" id="UP000718451"/>
    </source>
</evidence>
<evidence type="ECO:0008006" key="3">
    <source>
        <dbReference type="Google" id="ProtNLM"/>
    </source>
</evidence>
<dbReference type="RefSeq" id="WP_168551720.1">
    <property type="nucleotide sequence ID" value="NZ_JAAWWL010000001.1"/>
</dbReference>
<dbReference type="Proteomes" id="UP000718451">
    <property type="component" value="Unassembled WGS sequence"/>
</dbReference>
<evidence type="ECO:0000313" key="1">
    <source>
        <dbReference type="EMBL" id="NKI31554.1"/>
    </source>
</evidence>
<comment type="caution">
    <text evidence="1">The sequence shown here is derived from an EMBL/GenBank/DDBJ whole genome shotgun (WGS) entry which is preliminary data.</text>
</comment>
<organism evidence="1 2">
    <name type="scientific">Croceivirga thetidis</name>
    <dbReference type="NCBI Taxonomy" id="2721623"/>
    <lineage>
        <taxon>Bacteria</taxon>
        <taxon>Pseudomonadati</taxon>
        <taxon>Bacteroidota</taxon>
        <taxon>Flavobacteriia</taxon>
        <taxon>Flavobacteriales</taxon>
        <taxon>Flavobacteriaceae</taxon>
        <taxon>Croceivirga</taxon>
    </lineage>
</organism>
<gene>
    <name evidence="1" type="ORF">HCU67_06320</name>
</gene>
<dbReference type="EMBL" id="JAAWWL010000001">
    <property type="protein sequence ID" value="NKI31554.1"/>
    <property type="molecule type" value="Genomic_DNA"/>
</dbReference>
<proteinExistence type="predicted"/>